<evidence type="ECO:0000256" key="3">
    <source>
        <dbReference type="ARBA" id="ARBA00022692"/>
    </source>
</evidence>
<keyword evidence="5 6" id="KW-0472">Membrane</keyword>
<feature type="transmembrane region" description="Helical" evidence="6">
    <location>
        <begin position="62"/>
        <end position="84"/>
    </location>
</feature>
<keyword evidence="3 6" id="KW-0812">Transmembrane</keyword>
<dbReference type="GO" id="GO:0005886">
    <property type="term" value="C:plasma membrane"/>
    <property type="evidence" value="ECO:0007669"/>
    <property type="project" value="UniProtKB-ARBA"/>
</dbReference>
<dbReference type="OrthoDB" id="6400at2"/>
<dbReference type="Proteomes" id="UP000199183">
    <property type="component" value="Unassembled WGS sequence"/>
</dbReference>
<dbReference type="PANTHER" id="PTHR34857">
    <property type="entry name" value="SLL0384 PROTEIN"/>
    <property type="match status" value="1"/>
</dbReference>
<feature type="transmembrane region" description="Helical" evidence="6">
    <location>
        <begin position="233"/>
        <end position="258"/>
    </location>
</feature>
<evidence type="ECO:0000256" key="5">
    <source>
        <dbReference type="ARBA" id="ARBA00023136"/>
    </source>
</evidence>
<dbReference type="AlphaFoldDB" id="A0A1H4TS67"/>
<accession>A0A1H4TS67</accession>
<dbReference type="EMBL" id="FNRY01000002">
    <property type="protein sequence ID" value="SEC59346.1"/>
    <property type="molecule type" value="Genomic_DNA"/>
</dbReference>
<dbReference type="InterPro" id="IPR003339">
    <property type="entry name" value="ABC/ECF_trnsptr_transmembrane"/>
</dbReference>
<feature type="transmembrane region" description="Helical" evidence="6">
    <location>
        <begin position="22"/>
        <end position="50"/>
    </location>
</feature>
<reference evidence="7 8" key="1">
    <citation type="submission" date="2016-10" db="EMBL/GenBank/DDBJ databases">
        <authorList>
            <person name="de Groot N.N."/>
        </authorList>
    </citation>
    <scope>NUCLEOTIDE SEQUENCE [LARGE SCALE GENOMIC DNA]</scope>
    <source>
        <strain evidence="7 8">DSM 21799</strain>
    </source>
</reference>
<dbReference type="InterPro" id="IPR051611">
    <property type="entry name" value="ECF_transporter_component"/>
</dbReference>
<evidence type="ECO:0000256" key="2">
    <source>
        <dbReference type="ARBA" id="ARBA00022475"/>
    </source>
</evidence>
<keyword evidence="8" id="KW-1185">Reference proteome</keyword>
<feature type="transmembrane region" description="Helical" evidence="6">
    <location>
        <begin position="104"/>
        <end position="128"/>
    </location>
</feature>
<dbReference type="Pfam" id="PF02361">
    <property type="entry name" value="CbiQ"/>
    <property type="match status" value="1"/>
</dbReference>
<evidence type="ECO:0000256" key="4">
    <source>
        <dbReference type="ARBA" id="ARBA00022989"/>
    </source>
</evidence>
<evidence type="ECO:0000256" key="6">
    <source>
        <dbReference type="SAM" id="Phobius"/>
    </source>
</evidence>
<evidence type="ECO:0000313" key="8">
    <source>
        <dbReference type="Proteomes" id="UP000199183"/>
    </source>
</evidence>
<dbReference type="CDD" id="cd16914">
    <property type="entry name" value="EcfT"/>
    <property type="match status" value="1"/>
</dbReference>
<dbReference type="PANTHER" id="PTHR34857:SF2">
    <property type="entry name" value="SLL0384 PROTEIN"/>
    <property type="match status" value="1"/>
</dbReference>
<proteinExistence type="predicted"/>
<dbReference type="STRING" id="640635.SAMN04489806_3301"/>
<sequence>MTTLTPEITPSLVARINPVAKLLAALVISVTLMLSVDLVSASVALALTLVLVSWSGLSARQFWLRTAPVWIAAPFAAITTVLYGEDSGAVLWDGGIVTITEGSATLGLAIMLRVLAIGLPGVVLMATTDPTDLADGLAQVLRLPARFVLGGLAGMRMIGLFVDDWRALAQARRARGVADKALLRRFGSQAFALLVLAVRRGSKLATAMEAKGFGASRRRSWARESRFGMPETVLVLIGVLIAAAAVTAAVLAGTWSLVLA</sequence>
<protein>
    <submittedName>
        <fullName evidence="7">Energy-coupling factor transport system permease protein</fullName>
    </submittedName>
</protein>
<keyword evidence="2" id="KW-1003">Cell membrane</keyword>
<keyword evidence="4 6" id="KW-1133">Transmembrane helix</keyword>
<name>A0A1H4TS67_9MICO</name>
<evidence type="ECO:0000313" key="7">
    <source>
        <dbReference type="EMBL" id="SEC59346.1"/>
    </source>
</evidence>
<gene>
    <name evidence="7" type="ORF">SAMN04489806_3301</name>
</gene>
<dbReference type="RefSeq" id="WP_091187940.1">
    <property type="nucleotide sequence ID" value="NZ_FNRY01000002.1"/>
</dbReference>
<evidence type="ECO:0000256" key="1">
    <source>
        <dbReference type="ARBA" id="ARBA00004141"/>
    </source>
</evidence>
<organism evidence="7 8">
    <name type="scientific">Paramicrobacterium humi</name>
    <dbReference type="NCBI Taxonomy" id="640635"/>
    <lineage>
        <taxon>Bacteria</taxon>
        <taxon>Bacillati</taxon>
        <taxon>Actinomycetota</taxon>
        <taxon>Actinomycetes</taxon>
        <taxon>Micrococcales</taxon>
        <taxon>Microbacteriaceae</taxon>
        <taxon>Paramicrobacterium</taxon>
    </lineage>
</organism>
<comment type="subcellular location">
    <subcellularLocation>
        <location evidence="1">Membrane</location>
        <topology evidence="1">Multi-pass membrane protein</topology>
    </subcellularLocation>
</comment>